<feature type="chain" id="PRO_5013382129" evidence="1">
    <location>
        <begin position="21"/>
        <end position="439"/>
    </location>
</feature>
<feature type="domain" description="Beta-lactamase-related" evidence="2">
    <location>
        <begin position="44"/>
        <end position="329"/>
    </location>
</feature>
<protein>
    <submittedName>
        <fullName evidence="3">CubicO group peptidase, beta-lactamase class C family</fullName>
    </submittedName>
</protein>
<dbReference type="Pfam" id="PF00144">
    <property type="entry name" value="Beta-lactamase"/>
    <property type="match status" value="1"/>
</dbReference>
<gene>
    <name evidence="3" type="ORF">SAMN05443549_105189</name>
</gene>
<proteinExistence type="predicted"/>
<organism evidence="3 4">
    <name type="scientific">Flavobacterium fluvii</name>
    <dbReference type="NCBI Taxonomy" id="468056"/>
    <lineage>
        <taxon>Bacteria</taxon>
        <taxon>Pseudomonadati</taxon>
        <taxon>Bacteroidota</taxon>
        <taxon>Flavobacteriia</taxon>
        <taxon>Flavobacteriales</taxon>
        <taxon>Flavobacteriaceae</taxon>
        <taxon>Flavobacterium</taxon>
    </lineage>
</organism>
<name>A0A1M5LFL8_9FLAO</name>
<accession>A0A1M5LFL8</accession>
<evidence type="ECO:0000256" key="1">
    <source>
        <dbReference type="SAM" id="SignalP"/>
    </source>
</evidence>
<dbReference type="SUPFAM" id="SSF56601">
    <property type="entry name" value="beta-lactamase/transpeptidase-like"/>
    <property type="match status" value="1"/>
</dbReference>
<dbReference type="PANTHER" id="PTHR46825">
    <property type="entry name" value="D-ALANYL-D-ALANINE-CARBOXYPEPTIDASE/ENDOPEPTIDASE AMPH"/>
    <property type="match status" value="1"/>
</dbReference>
<dbReference type="OrthoDB" id="9793489at2"/>
<dbReference type="AlphaFoldDB" id="A0A1M5LFL8"/>
<dbReference type="STRING" id="468056.SAMN05443549_105189"/>
<dbReference type="Proteomes" id="UP000184516">
    <property type="component" value="Unassembled WGS sequence"/>
</dbReference>
<evidence type="ECO:0000313" key="4">
    <source>
        <dbReference type="Proteomes" id="UP000184516"/>
    </source>
</evidence>
<sequence>MTKKITITLFLGLVFGTTFAQNLNTAKLDSLFQILEAKDKFMGSIAVSENGKVFYTKSIGKDDIETNKRSTIATKYRIGSISKMFTSCLIFKAVEEKKLSLDQTIESYFPTIENANKITIGNLLNHRSGIHNFTNDKSYLGYNTQPKSEKEMVEIIANGKSDFEPNSKAEYSNSNYVLLSYVLEKTYKKTYKEIVASKIIKPLGLKNTYFGNKINIQNNECYSYSFNEKWKRETETDMSIPMGAGALVSNPTDLVLFIERLFANKIISQNSLDQMKTIKDNYGMGIFQVPFYDKKGYGHNGGIDGFSSVLSYFPDSKLAIALTCNGQNYDNNNIIIAVLSNYYGKKFEIPTFKTIELKTEDLDRYLGEYTSPDLPLNITITKDNLKLFAQATGQSAFPLDATEKDKFEFIRAGIKMEFNPKENQMTLYQGGKKFHYQKK</sequence>
<evidence type="ECO:0000313" key="3">
    <source>
        <dbReference type="EMBL" id="SHG63746.1"/>
    </source>
</evidence>
<reference evidence="4" key="1">
    <citation type="submission" date="2016-11" db="EMBL/GenBank/DDBJ databases">
        <authorList>
            <person name="Varghese N."/>
            <person name="Submissions S."/>
        </authorList>
    </citation>
    <scope>NUCLEOTIDE SEQUENCE [LARGE SCALE GENOMIC DNA]</scope>
    <source>
        <strain evidence="4">DSM 19978</strain>
    </source>
</reference>
<dbReference type="InterPro" id="IPR012338">
    <property type="entry name" value="Beta-lactam/transpept-like"/>
</dbReference>
<dbReference type="InterPro" id="IPR050491">
    <property type="entry name" value="AmpC-like"/>
</dbReference>
<evidence type="ECO:0000259" key="2">
    <source>
        <dbReference type="Pfam" id="PF00144"/>
    </source>
</evidence>
<dbReference type="Gene3D" id="3.40.710.10">
    <property type="entry name" value="DD-peptidase/beta-lactamase superfamily"/>
    <property type="match status" value="1"/>
</dbReference>
<dbReference type="EMBL" id="FQWB01000005">
    <property type="protein sequence ID" value="SHG63746.1"/>
    <property type="molecule type" value="Genomic_DNA"/>
</dbReference>
<keyword evidence="4" id="KW-1185">Reference proteome</keyword>
<dbReference type="RefSeq" id="WP_073371035.1">
    <property type="nucleotide sequence ID" value="NZ_FQWB01000005.1"/>
</dbReference>
<keyword evidence="1" id="KW-0732">Signal</keyword>
<dbReference type="PANTHER" id="PTHR46825:SF7">
    <property type="entry name" value="D-ALANYL-D-ALANINE CARBOXYPEPTIDASE"/>
    <property type="match status" value="1"/>
</dbReference>
<dbReference type="InterPro" id="IPR001466">
    <property type="entry name" value="Beta-lactam-related"/>
</dbReference>
<feature type="signal peptide" evidence="1">
    <location>
        <begin position="1"/>
        <end position="20"/>
    </location>
</feature>